<feature type="domain" description="ATP-grasp" evidence="5">
    <location>
        <begin position="125"/>
        <end position="326"/>
    </location>
</feature>
<dbReference type="Proteomes" id="UP001500393">
    <property type="component" value="Unassembled WGS sequence"/>
</dbReference>
<evidence type="ECO:0000256" key="2">
    <source>
        <dbReference type="ARBA" id="ARBA00022741"/>
    </source>
</evidence>
<evidence type="ECO:0000256" key="1">
    <source>
        <dbReference type="ARBA" id="ARBA00022598"/>
    </source>
</evidence>
<dbReference type="NCBIfam" id="NF005543">
    <property type="entry name" value="PRK07206.1"/>
    <property type="match status" value="1"/>
</dbReference>
<evidence type="ECO:0000259" key="5">
    <source>
        <dbReference type="PROSITE" id="PS50975"/>
    </source>
</evidence>
<dbReference type="EMBL" id="BAAAOS010000058">
    <property type="protein sequence ID" value="GAA1610009.1"/>
    <property type="molecule type" value="Genomic_DNA"/>
</dbReference>
<keyword evidence="1" id="KW-0436">Ligase</keyword>
<dbReference type="Gene3D" id="3.30.470.20">
    <property type="entry name" value="ATP-grasp fold, B domain"/>
    <property type="match status" value="1"/>
</dbReference>
<reference evidence="7" key="1">
    <citation type="journal article" date="2019" name="Int. J. Syst. Evol. Microbiol.">
        <title>The Global Catalogue of Microorganisms (GCM) 10K type strain sequencing project: providing services to taxonomists for standard genome sequencing and annotation.</title>
        <authorList>
            <consortium name="The Broad Institute Genomics Platform"/>
            <consortium name="The Broad Institute Genome Sequencing Center for Infectious Disease"/>
            <person name="Wu L."/>
            <person name="Ma J."/>
        </authorList>
    </citation>
    <scope>NUCLEOTIDE SEQUENCE [LARGE SCALE GENOMIC DNA]</scope>
    <source>
        <strain evidence="7">JCM 14969</strain>
    </source>
</reference>
<dbReference type="SUPFAM" id="SSF56059">
    <property type="entry name" value="Glutathione synthetase ATP-binding domain-like"/>
    <property type="match status" value="1"/>
</dbReference>
<proteinExistence type="predicted"/>
<keyword evidence="7" id="KW-1185">Reference proteome</keyword>
<dbReference type="InterPro" id="IPR011761">
    <property type="entry name" value="ATP-grasp"/>
</dbReference>
<accession>A0ABP4QLQ1</accession>
<dbReference type="RefSeq" id="WP_344221535.1">
    <property type="nucleotide sequence ID" value="NZ_BAAAOS010000058.1"/>
</dbReference>
<gene>
    <name evidence="6" type="ORF">GCM10009789_75460</name>
</gene>
<dbReference type="PANTHER" id="PTHR43585:SF2">
    <property type="entry name" value="ATP-GRASP ENZYME FSQD"/>
    <property type="match status" value="1"/>
</dbReference>
<dbReference type="InterPro" id="IPR052032">
    <property type="entry name" value="ATP-dep_AA_Ligase"/>
</dbReference>
<dbReference type="PROSITE" id="PS50975">
    <property type="entry name" value="ATP_GRASP"/>
    <property type="match status" value="1"/>
</dbReference>
<dbReference type="Pfam" id="PF13535">
    <property type="entry name" value="ATP-grasp_4"/>
    <property type="match status" value="1"/>
</dbReference>
<dbReference type="PANTHER" id="PTHR43585">
    <property type="entry name" value="FUMIPYRROLE BIOSYNTHESIS PROTEIN C"/>
    <property type="match status" value="1"/>
</dbReference>
<keyword evidence="3 4" id="KW-0067">ATP-binding</keyword>
<evidence type="ECO:0000256" key="4">
    <source>
        <dbReference type="PROSITE-ProRule" id="PRU00409"/>
    </source>
</evidence>
<evidence type="ECO:0000313" key="7">
    <source>
        <dbReference type="Proteomes" id="UP001500393"/>
    </source>
</evidence>
<name>A0ABP4QLQ1_9ACTN</name>
<comment type="caution">
    <text evidence="6">The sequence shown here is derived from an EMBL/GenBank/DDBJ whole genome shotgun (WGS) entry which is preliminary data.</text>
</comment>
<sequence length="423" mass="47382">MTEKIPSPPHHPGRYTIIVDPLSTGQEYPAAFREAGQLPVAVLSSSEPLPTFAASWHPDEFEHVHYFTGDVEALADELRRYEPEYLIAGAESGVELCDQLIEILVPGTGNVPSLSTARRDKWEMAQALSAAGVPRLRQLMTADPAEAERWLKENDLLGRRLVIKPPKSAAGDEVYIVFEDGDWRERFDRVLGRTNKMGLVNEAVLIQEYADGTEYLVDSYTVDGKHSLVDVCRYTKISRGDKIGIYHRIDFLAADDPEVLAIWPYTQQVLDAVGIRVGCGHAEVMLTADGPRLIEVAARPAGGGHQMVSELATGDNHIKRTVAHRVRGEVRESFDLVQHLRGIFISAYQEGHFRNRDVFADIETLKSFHWMKILHDEDAIVPETVDLFTCLAWVILIHSDPQTLDDDYHRVLTMEAAITIDKP</sequence>
<organism evidence="6 7">
    <name type="scientific">Kribbella sancticallisti</name>
    <dbReference type="NCBI Taxonomy" id="460087"/>
    <lineage>
        <taxon>Bacteria</taxon>
        <taxon>Bacillati</taxon>
        <taxon>Actinomycetota</taxon>
        <taxon>Actinomycetes</taxon>
        <taxon>Propionibacteriales</taxon>
        <taxon>Kribbellaceae</taxon>
        <taxon>Kribbella</taxon>
    </lineage>
</organism>
<evidence type="ECO:0000256" key="3">
    <source>
        <dbReference type="ARBA" id="ARBA00022840"/>
    </source>
</evidence>
<keyword evidence="2 4" id="KW-0547">Nucleotide-binding</keyword>
<protein>
    <submittedName>
        <fullName evidence="6">ATP-grasp domain-containing protein</fullName>
    </submittedName>
</protein>
<evidence type="ECO:0000313" key="6">
    <source>
        <dbReference type="EMBL" id="GAA1610009.1"/>
    </source>
</evidence>